<evidence type="ECO:0000313" key="8">
    <source>
        <dbReference type="Proteomes" id="UP000017836"/>
    </source>
</evidence>
<evidence type="ECO:0000256" key="5">
    <source>
        <dbReference type="PIRSR" id="PIRSR604294-1"/>
    </source>
</evidence>
<feature type="binding site" evidence="5">
    <location>
        <position position="854"/>
    </location>
    <ligand>
        <name>Fe cation</name>
        <dbReference type="ChEBI" id="CHEBI:24875"/>
        <note>catalytic</note>
    </ligand>
</feature>
<dbReference type="eggNOG" id="KOG1285">
    <property type="taxonomic scope" value="Eukaryota"/>
</dbReference>
<dbReference type="EMBL" id="KI394940">
    <property type="protein sequence ID" value="ERN00144.1"/>
    <property type="molecule type" value="Genomic_DNA"/>
</dbReference>
<dbReference type="OrthoDB" id="1069523at2759"/>
<dbReference type="GO" id="GO:0016121">
    <property type="term" value="P:carotene catabolic process"/>
    <property type="evidence" value="ECO:0000318"/>
    <property type="project" value="GO_Central"/>
</dbReference>
<dbReference type="Proteomes" id="UP000017836">
    <property type="component" value="Unassembled WGS sequence"/>
</dbReference>
<evidence type="ECO:0008006" key="9">
    <source>
        <dbReference type="Google" id="ProtNLM"/>
    </source>
</evidence>
<proteinExistence type="inferred from homology"/>
<comment type="similarity">
    <text evidence="1">Belongs to the carotenoid oxygenase family.</text>
</comment>
<dbReference type="InterPro" id="IPR004294">
    <property type="entry name" value="Carotenoid_Oase"/>
</dbReference>
<keyword evidence="8" id="KW-1185">Reference proteome</keyword>
<name>W1NXS6_AMBTC</name>
<dbReference type="GO" id="GO:0045549">
    <property type="term" value="F:9-cis-epoxycarotenoid dioxygenase activity"/>
    <property type="evidence" value="ECO:0000318"/>
    <property type="project" value="GO_Central"/>
</dbReference>
<dbReference type="HOGENOM" id="CLU_016472_6_1_1"/>
<evidence type="ECO:0000256" key="1">
    <source>
        <dbReference type="ARBA" id="ARBA00006787"/>
    </source>
</evidence>
<keyword evidence="4 5" id="KW-0408">Iron</keyword>
<comment type="cofactor">
    <cofactor evidence="5">
        <name>Fe(2+)</name>
        <dbReference type="ChEBI" id="CHEBI:29033"/>
    </cofactor>
    <text evidence="5">Binds 1 Fe(2+) ion per subunit.</text>
</comment>
<feature type="compositionally biased region" description="Basic residues" evidence="6">
    <location>
        <begin position="129"/>
        <end position="139"/>
    </location>
</feature>
<evidence type="ECO:0000256" key="4">
    <source>
        <dbReference type="ARBA" id="ARBA00023004"/>
    </source>
</evidence>
<keyword evidence="3" id="KW-0223">Dioxygenase</keyword>
<keyword evidence="3" id="KW-0560">Oxidoreductase</keyword>
<accession>W1NXS6</accession>
<dbReference type="OMA" id="EAHGHCK"/>
<feature type="binding site" evidence="5">
    <location>
        <position position="572"/>
    </location>
    <ligand>
        <name>Fe cation</name>
        <dbReference type="ChEBI" id="CHEBI:24875"/>
        <note>catalytic</note>
    </ligand>
</feature>
<feature type="binding site" evidence="5">
    <location>
        <position position="647"/>
    </location>
    <ligand>
        <name>Fe cation</name>
        <dbReference type="ChEBI" id="CHEBI:24875"/>
        <note>catalytic</note>
    </ligand>
</feature>
<dbReference type="GO" id="GO:0009570">
    <property type="term" value="C:chloroplast stroma"/>
    <property type="evidence" value="ECO:0000318"/>
    <property type="project" value="GO_Central"/>
</dbReference>
<dbReference type="AlphaFoldDB" id="W1NXS6"/>
<sequence length="863" mass="95884">MQTISYHVLPTKIPSLENHFPIKIRAKSAIKAAYGHAKDQSFLATGPTPMNPTFSKPKGGKHLQVNQLPQITGNNSFSATQLPEMAVSHSFPEAGAKELPGKLLTPDIGGPSQTTLSKQVQKDLSCKHPTTHIKPRKQRSSSPKIQSFPAKEELHPMNSSEEAMTAFWDYQFLFISQRSETEEPVALRLVHGKVPCDFPKGTYYLAGPGLFIDDMGSTVHPLDGHGYLRAFSIIPSAGKNPGISGYAHTNSGQNRAVLSTHSCLNGEVSGKVGHFHGESGKLSSKVGGSSGKVDDFSGELGQFSRKLAETSGHAGPFSSNLGQFSGDVDAFSGKVGHFSNKVGAFSDETDRNSGHSAMFASEFDHLSTETAQFSGRFSGEVKLSARYVATQAKQEEYDEKSKKWIFGYRGPFSVLKFGQKFFNTKVMKNVANTSVLKWGGRLLCLWEGGDPHEIEPESLNTVRVGDFISGREIDVGPPESSVDGRKRDMGSVVLDFVTGLLRPVLYGVYKMPPKRLLSHYKIDARRNRLLMMSCNAEDMLLPRSSFTVYEFDSKFNLLQEKSFEILDHVMIHDWAFTEDHYILVANRVKIDVAGSISALCGISPMISALSLDPSHQSSRIYVIRRFSEGTRDWRLPIEAPSLFWLLHAGNAFERRDEHGNLHIQLQASACSYQWFNFHKMFGYDWRRPQLDPTFMNKENAENLPHLVQVSMELGKDGNFHNCTVEPLSQWMYTSDFLAINPAFSGTKNKYLYTSSCSGSRPSLPYFPFDMVAKLNMTQGSVATWCAGFRRFVGEPVFVPRGEEEDDGYILVVEYAVSVQRCYLVMLDAKEIGKPGALVAKFEVPKELNFPVGFHGFWVNDESG</sequence>
<dbReference type="Pfam" id="PF03055">
    <property type="entry name" value="RPE65"/>
    <property type="match status" value="2"/>
</dbReference>
<organism evidence="7 8">
    <name type="scientific">Amborella trichopoda</name>
    <dbReference type="NCBI Taxonomy" id="13333"/>
    <lineage>
        <taxon>Eukaryota</taxon>
        <taxon>Viridiplantae</taxon>
        <taxon>Streptophyta</taxon>
        <taxon>Embryophyta</taxon>
        <taxon>Tracheophyta</taxon>
        <taxon>Spermatophyta</taxon>
        <taxon>Magnoliopsida</taxon>
        <taxon>Amborellales</taxon>
        <taxon>Amborellaceae</taxon>
        <taxon>Amborella</taxon>
    </lineage>
</organism>
<evidence type="ECO:0000256" key="2">
    <source>
        <dbReference type="ARBA" id="ARBA00022723"/>
    </source>
</evidence>
<gene>
    <name evidence="7" type="ORF">AMTR_s00111p00026410</name>
</gene>
<dbReference type="GO" id="GO:0046872">
    <property type="term" value="F:metal ion binding"/>
    <property type="evidence" value="ECO:0007669"/>
    <property type="project" value="UniProtKB-KW"/>
</dbReference>
<dbReference type="Gramene" id="ERN00144">
    <property type="protein sequence ID" value="ERN00144"/>
    <property type="gene ID" value="AMTR_s00111p00026410"/>
</dbReference>
<feature type="region of interest" description="Disordered" evidence="6">
    <location>
        <begin position="110"/>
        <end position="156"/>
    </location>
</feature>
<dbReference type="PANTHER" id="PTHR10543">
    <property type="entry name" value="BETA-CAROTENE DIOXYGENASE"/>
    <property type="match status" value="1"/>
</dbReference>
<protein>
    <recommendedName>
        <fullName evidence="9">Carotenoid cleavage dioxygenase 7</fullName>
    </recommendedName>
</protein>
<keyword evidence="2 5" id="KW-0479">Metal-binding</keyword>
<dbReference type="STRING" id="13333.W1NXS6"/>
<evidence type="ECO:0000256" key="6">
    <source>
        <dbReference type="SAM" id="MobiDB-lite"/>
    </source>
</evidence>
<dbReference type="PANTHER" id="PTHR10543:SF37">
    <property type="entry name" value="CAROTENOID CLEAVAGE DIOXYGENASE 7, CHLOROPLASTIC"/>
    <property type="match status" value="1"/>
</dbReference>
<evidence type="ECO:0000313" key="7">
    <source>
        <dbReference type="EMBL" id="ERN00144.1"/>
    </source>
</evidence>
<evidence type="ECO:0000256" key="3">
    <source>
        <dbReference type="ARBA" id="ARBA00022964"/>
    </source>
</evidence>
<reference evidence="8" key="1">
    <citation type="journal article" date="2013" name="Science">
        <title>The Amborella genome and the evolution of flowering plants.</title>
        <authorList>
            <consortium name="Amborella Genome Project"/>
        </authorList>
    </citation>
    <scope>NUCLEOTIDE SEQUENCE [LARGE SCALE GENOMIC DNA]</scope>
</reference>